<feature type="transmembrane region" description="Helical" evidence="7">
    <location>
        <begin position="390"/>
        <end position="411"/>
    </location>
</feature>
<keyword evidence="7" id="KW-1133">Transmembrane helix</keyword>
<evidence type="ECO:0000256" key="7">
    <source>
        <dbReference type="SAM" id="Phobius"/>
    </source>
</evidence>
<name>A0A6C0K6L0_9ZZZZ</name>
<evidence type="ECO:0000256" key="6">
    <source>
        <dbReference type="ARBA" id="ARBA00023136"/>
    </source>
</evidence>
<evidence type="ECO:0000256" key="1">
    <source>
        <dbReference type="ARBA" id="ARBA00004236"/>
    </source>
</evidence>
<keyword evidence="3" id="KW-1003">Cell membrane</keyword>
<feature type="transmembrane region" description="Helical" evidence="7">
    <location>
        <begin position="465"/>
        <end position="484"/>
    </location>
</feature>
<sequence length="496" mass="57965">MLKTFSFYCTAIFFLTAYALSMAYNVLWGISIYGMIMIVYFLLQISFAHLNYRYYFQLSRESWISKNSVRTFSTPEGMITENPFQCVLVMVGHRERVDYWNKALLSITRLNPINLVHVYLIIDGDEEEDRYMTTEARKIFLPNPEDDDATLLSPFKLEIISIKQRGKRGAMFYGIEKVRQDYAGQENNMDVVLSDSDTELHENCILRLQECLRSNSNNGCATGVLQIYNKVDGVLPRMIDARYSYAFLIERASTSYMGCMTCCSGPLSIYRLSVLNELVMRKFITQSLLNVKCEPGDDRHLTNLVLAQGNYARQTAMATAGTEAPETLRRFLLQQLRWSRSYYREMYWQIKAIEHQSYYLSLVTVYESLFPFFITCWLWRILYWNNEIRYMWHGFLLSLLVLVTRTLILFLYMQKWSVVYNLLYYPVYMFLLLPTKIFAVLTVLDNRWVTAPRGGATATAVVQKFPWHVCFLTLWNVLLTVGIVRQTMIATTGHFL</sequence>
<dbReference type="EMBL" id="MN740789">
    <property type="protein sequence ID" value="QHU11734.1"/>
    <property type="molecule type" value="Genomic_DNA"/>
</dbReference>
<comment type="similarity">
    <text evidence="2">Belongs to the NodC/HAS family.</text>
</comment>
<keyword evidence="5" id="KW-0808">Transferase</keyword>
<protein>
    <recommendedName>
        <fullName evidence="8">Glycosyltransferase 2-like domain-containing protein</fullName>
    </recommendedName>
</protein>
<feature type="transmembrane region" description="Helical" evidence="7">
    <location>
        <begin position="29"/>
        <end position="50"/>
    </location>
</feature>
<dbReference type="Gene3D" id="3.90.550.10">
    <property type="entry name" value="Spore Coat Polysaccharide Biosynthesis Protein SpsA, Chain A"/>
    <property type="match status" value="1"/>
</dbReference>
<dbReference type="GO" id="GO:0050501">
    <property type="term" value="F:hyaluronan synthase activity"/>
    <property type="evidence" value="ECO:0007669"/>
    <property type="project" value="TreeGrafter"/>
</dbReference>
<evidence type="ECO:0000259" key="8">
    <source>
        <dbReference type="Pfam" id="PF13632"/>
    </source>
</evidence>
<dbReference type="SUPFAM" id="SSF53448">
    <property type="entry name" value="Nucleotide-diphospho-sugar transferases"/>
    <property type="match status" value="1"/>
</dbReference>
<dbReference type="GO" id="GO:0085029">
    <property type="term" value="P:extracellular matrix assembly"/>
    <property type="evidence" value="ECO:0007669"/>
    <property type="project" value="TreeGrafter"/>
</dbReference>
<dbReference type="GO" id="GO:0030213">
    <property type="term" value="P:hyaluronan biosynthetic process"/>
    <property type="evidence" value="ECO:0007669"/>
    <property type="project" value="TreeGrafter"/>
</dbReference>
<keyword evidence="4" id="KW-0328">Glycosyltransferase</keyword>
<dbReference type="PANTHER" id="PTHR22913">
    <property type="entry name" value="HYALURONAN SYNTHASE"/>
    <property type="match status" value="1"/>
</dbReference>
<feature type="domain" description="Glycosyltransferase 2-like" evidence="8">
    <location>
        <begin position="191"/>
        <end position="427"/>
    </location>
</feature>
<dbReference type="InterPro" id="IPR029044">
    <property type="entry name" value="Nucleotide-diphossugar_trans"/>
</dbReference>
<feature type="transmembrane region" description="Helical" evidence="7">
    <location>
        <begin position="358"/>
        <end position="384"/>
    </location>
</feature>
<dbReference type="InterPro" id="IPR001173">
    <property type="entry name" value="Glyco_trans_2-like"/>
</dbReference>
<dbReference type="Pfam" id="PF13632">
    <property type="entry name" value="Glyco_trans_2_3"/>
    <property type="match status" value="1"/>
</dbReference>
<dbReference type="PANTHER" id="PTHR22913:SF12">
    <property type="entry name" value="MANNURONAN SYNTHASE"/>
    <property type="match status" value="1"/>
</dbReference>
<evidence type="ECO:0000256" key="3">
    <source>
        <dbReference type="ARBA" id="ARBA00022475"/>
    </source>
</evidence>
<evidence type="ECO:0000256" key="5">
    <source>
        <dbReference type="ARBA" id="ARBA00022679"/>
    </source>
</evidence>
<keyword evidence="6 7" id="KW-0472">Membrane</keyword>
<evidence type="ECO:0000256" key="2">
    <source>
        <dbReference type="ARBA" id="ARBA00006782"/>
    </source>
</evidence>
<comment type="subcellular location">
    <subcellularLocation>
        <location evidence="1">Cell membrane</location>
    </subcellularLocation>
</comment>
<organism evidence="9">
    <name type="scientific">viral metagenome</name>
    <dbReference type="NCBI Taxonomy" id="1070528"/>
    <lineage>
        <taxon>unclassified sequences</taxon>
        <taxon>metagenomes</taxon>
        <taxon>organismal metagenomes</taxon>
    </lineage>
</organism>
<proteinExistence type="inferred from homology"/>
<dbReference type="GO" id="GO:0005886">
    <property type="term" value="C:plasma membrane"/>
    <property type="evidence" value="ECO:0007669"/>
    <property type="project" value="UniProtKB-SubCell"/>
</dbReference>
<reference evidence="9" key="1">
    <citation type="journal article" date="2020" name="Nature">
        <title>Giant virus diversity and host interactions through global metagenomics.</title>
        <authorList>
            <person name="Schulz F."/>
            <person name="Roux S."/>
            <person name="Paez-Espino D."/>
            <person name="Jungbluth S."/>
            <person name="Walsh D.A."/>
            <person name="Denef V.J."/>
            <person name="McMahon K.D."/>
            <person name="Konstantinidis K.T."/>
            <person name="Eloe-Fadrosh E.A."/>
            <person name="Kyrpides N.C."/>
            <person name="Woyke T."/>
        </authorList>
    </citation>
    <scope>NUCLEOTIDE SEQUENCE</scope>
    <source>
        <strain evidence="9">GVMAG-S-1101169-75</strain>
    </source>
</reference>
<accession>A0A6C0K6L0</accession>
<dbReference type="AlphaFoldDB" id="A0A6C0K6L0"/>
<feature type="transmembrane region" description="Helical" evidence="7">
    <location>
        <begin position="423"/>
        <end position="445"/>
    </location>
</feature>
<keyword evidence="7" id="KW-0812">Transmembrane</keyword>
<evidence type="ECO:0000256" key="4">
    <source>
        <dbReference type="ARBA" id="ARBA00022676"/>
    </source>
</evidence>
<evidence type="ECO:0000313" key="9">
    <source>
        <dbReference type="EMBL" id="QHU11734.1"/>
    </source>
</evidence>